<organism evidence="1 2">
    <name type="scientific">Jiella pelagia</name>
    <dbReference type="NCBI Taxonomy" id="2986949"/>
    <lineage>
        <taxon>Bacteria</taxon>
        <taxon>Pseudomonadati</taxon>
        <taxon>Pseudomonadota</taxon>
        <taxon>Alphaproteobacteria</taxon>
        <taxon>Hyphomicrobiales</taxon>
        <taxon>Aurantimonadaceae</taxon>
        <taxon>Jiella</taxon>
    </lineage>
</organism>
<dbReference type="SUPFAM" id="SSF55781">
    <property type="entry name" value="GAF domain-like"/>
    <property type="match status" value="1"/>
</dbReference>
<dbReference type="PANTHER" id="PTHR43102">
    <property type="entry name" value="SLR1143 PROTEIN"/>
    <property type="match status" value="1"/>
</dbReference>
<reference evidence="1" key="1">
    <citation type="submission" date="2022-12" db="EMBL/GenBank/DDBJ databases">
        <title>Jiella pelagia sp. nov., isolated from phosphonate enriched culture of Northwest Pacific surface seawater.</title>
        <authorList>
            <person name="Shin D.Y."/>
            <person name="Hwang C.Y."/>
        </authorList>
    </citation>
    <scope>NUCLEOTIDE SEQUENCE</scope>
    <source>
        <strain evidence="1">HL-NP1</strain>
    </source>
</reference>
<evidence type="ECO:0000313" key="2">
    <source>
        <dbReference type="Proteomes" id="UP001164020"/>
    </source>
</evidence>
<evidence type="ECO:0000313" key="1">
    <source>
        <dbReference type="EMBL" id="WAP68597.1"/>
    </source>
</evidence>
<dbReference type="Proteomes" id="UP001164020">
    <property type="component" value="Chromosome"/>
</dbReference>
<keyword evidence="2" id="KW-1185">Reference proteome</keyword>
<dbReference type="PANTHER" id="PTHR43102:SF2">
    <property type="entry name" value="GAF DOMAIN-CONTAINING PROTEIN"/>
    <property type="match status" value="1"/>
</dbReference>
<gene>
    <name evidence="1" type="ORF">OH818_25500</name>
</gene>
<dbReference type="InterPro" id="IPR029016">
    <property type="entry name" value="GAF-like_dom_sf"/>
</dbReference>
<name>A0ABY7BYW5_9HYPH</name>
<dbReference type="EMBL" id="CP114029">
    <property type="protein sequence ID" value="WAP68597.1"/>
    <property type="molecule type" value="Genomic_DNA"/>
</dbReference>
<proteinExistence type="predicted"/>
<accession>A0ABY7BYW5</accession>
<sequence>MTDLNDNQEAVRIRRLHDIGILDTGRDEVFCGYAEQALTLFPGASIAAVTLVDTDRQWFKAIVGLEVQETPRGVSFCSHTIQSSGTMVVEDATKDERFADNPLVTSAPGIRFYAGVKLMSGIGALCVIGRKPRRATEAEMFKLEKLTQYVDIQMLAHGALFHLG</sequence>
<dbReference type="RefSeq" id="WP_268881022.1">
    <property type="nucleotide sequence ID" value="NZ_CP114029.1"/>
</dbReference>
<dbReference type="Gene3D" id="3.30.450.40">
    <property type="match status" value="1"/>
</dbReference>
<protein>
    <submittedName>
        <fullName evidence="1">GAF domain-containing protein</fullName>
    </submittedName>
</protein>